<dbReference type="AlphaFoldDB" id="A0A5J4QMX4"/>
<name>A0A5J4QMX4_9ZZZZ</name>
<protein>
    <submittedName>
        <fullName evidence="2">Uncharacterized protein</fullName>
    </submittedName>
</protein>
<accession>A0A5J4QMX4</accession>
<gene>
    <name evidence="2" type="ORF">EZS27_027234</name>
</gene>
<proteinExistence type="predicted"/>
<sequence>MSCSHCGIDLSLSVYNDDKTMKSCPKCSQANGNYHVFHPYPSHFGVTDKRSSSSSPEGAQSYCTNCRGDNPPQKGTECKNI</sequence>
<evidence type="ECO:0000313" key="2">
    <source>
        <dbReference type="EMBL" id="KAA6323317.1"/>
    </source>
</evidence>
<evidence type="ECO:0000256" key="1">
    <source>
        <dbReference type="SAM" id="MobiDB-lite"/>
    </source>
</evidence>
<feature type="region of interest" description="Disordered" evidence="1">
    <location>
        <begin position="46"/>
        <end position="81"/>
    </location>
</feature>
<reference evidence="2" key="1">
    <citation type="submission" date="2019-03" db="EMBL/GenBank/DDBJ databases">
        <title>Single cell metagenomics reveals metabolic interactions within the superorganism composed of flagellate Streblomastix strix and complex community of Bacteroidetes bacteria on its surface.</title>
        <authorList>
            <person name="Treitli S.C."/>
            <person name="Kolisko M."/>
            <person name="Husnik F."/>
            <person name="Keeling P."/>
            <person name="Hampl V."/>
        </authorList>
    </citation>
    <scope>NUCLEOTIDE SEQUENCE</scope>
    <source>
        <strain evidence="2">STM</strain>
    </source>
</reference>
<dbReference type="EMBL" id="SNRY01002833">
    <property type="protein sequence ID" value="KAA6323317.1"/>
    <property type="molecule type" value="Genomic_DNA"/>
</dbReference>
<comment type="caution">
    <text evidence="2">The sequence shown here is derived from an EMBL/GenBank/DDBJ whole genome shotgun (WGS) entry which is preliminary data.</text>
</comment>
<organism evidence="2">
    <name type="scientific">termite gut metagenome</name>
    <dbReference type="NCBI Taxonomy" id="433724"/>
    <lineage>
        <taxon>unclassified sequences</taxon>
        <taxon>metagenomes</taxon>
        <taxon>organismal metagenomes</taxon>
    </lineage>
</organism>
<feature type="compositionally biased region" description="Polar residues" evidence="1">
    <location>
        <begin position="52"/>
        <end position="64"/>
    </location>
</feature>